<feature type="domain" description="UBC core" evidence="7">
    <location>
        <begin position="4"/>
        <end position="153"/>
    </location>
</feature>
<keyword evidence="4" id="KW-0547">Nucleotide-binding</keyword>
<comment type="pathway">
    <text evidence="2">Protein modification; protein ubiquitination.</text>
</comment>
<dbReference type="GO" id="GO:0061631">
    <property type="term" value="F:ubiquitin conjugating enzyme activity"/>
    <property type="evidence" value="ECO:0007669"/>
    <property type="project" value="UniProtKB-EC"/>
</dbReference>
<evidence type="ECO:0000256" key="5">
    <source>
        <dbReference type="ARBA" id="ARBA00022786"/>
    </source>
</evidence>
<dbReference type="SMART" id="SM00212">
    <property type="entry name" value="UBCc"/>
    <property type="match status" value="1"/>
</dbReference>
<organism evidence="8 9">
    <name type="scientific">Gigaspora rosea</name>
    <dbReference type="NCBI Taxonomy" id="44941"/>
    <lineage>
        <taxon>Eukaryota</taxon>
        <taxon>Fungi</taxon>
        <taxon>Fungi incertae sedis</taxon>
        <taxon>Mucoromycota</taxon>
        <taxon>Glomeromycotina</taxon>
        <taxon>Glomeromycetes</taxon>
        <taxon>Diversisporales</taxon>
        <taxon>Gigasporaceae</taxon>
        <taxon>Gigaspora</taxon>
    </lineage>
</organism>
<dbReference type="AlphaFoldDB" id="A0A397UPW3"/>
<reference evidence="8 9" key="1">
    <citation type="submission" date="2018-06" db="EMBL/GenBank/DDBJ databases">
        <title>Comparative genomics reveals the genomic features of Rhizophagus irregularis, R. cerebriforme, R. diaphanum and Gigaspora rosea, and their symbiotic lifestyle signature.</title>
        <authorList>
            <person name="Morin E."/>
            <person name="San Clemente H."/>
            <person name="Chen E.C.H."/>
            <person name="De La Providencia I."/>
            <person name="Hainaut M."/>
            <person name="Kuo A."/>
            <person name="Kohler A."/>
            <person name="Murat C."/>
            <person name="Tang N."/>
            <person name="Roy S."/>
            <person name="Loubradou J."/>
            <person name="Henrissat B."/>
            <person name="Grigoriev I.V."/>
            <person name="Corradi N."/>
            <person name="Roux C."/>
            <person name="Martin F.M."/>
        </authorList>
    </citation>
    <scope>NUCLEOTIDE SEQUENCE [LARGE SCALE GENOMIC DNA]</scope>
    <source>
        <strain evidence="8 9">DAOM 194757</strain>
    </source>
</reference>
<comment type="caution">
    <text evidence="8">The sequence shown here is derived from an EMBL/GenBank/DDBJ whole genome shotgun (WGS) entry which is preliminary data.</text>
</comment>
<protein>
    <submittedName>
        <fullName evidence="8">Ubiquitin-conjugating enzyme/RWD-like protein</fullName>
    </submittedName>
</protein>
<proteinExistence type="predicted"/>
<dbReference type="InterPro" id="IPR016135">
    <property type="entry name" value="UBQ-conjugating_enzyme/RWD"/>
</dbReference>
<keyword evidence="5" id="KW-0833">Ubl conjugation pathway</keyword>
<dbReference type="PROSITE" id="PS50127">
    <property type="entry name" value="UBC_2"/>
    <property type="match status" value="1"/>
</dbReference>
<name>A0A397UPW3_9GLOM</name>
<comment type="catalytic activity">
    <reaction evidence="1">
        <text>S-ubiquitinyl-[E1 ubiquitin-activating enzyme]-L-cysteine + [E2 ubiquitin-conjugating enzyme]-L-cysteine = [E1 ubiquitin-activating enzyme]-L-cysteine + S-ubiquitinyl-[E2 ubiquitin-conjugating enzyme]-L-cysteine.</text>
        <dbReference type="EC" id="2.3.2.23"/>
    </reaction>
</comment>
<keyword evidence="9" id="KW-1185">Reference proteome</keyword>
<evidence type="ECO:0000256" key="1">
    <source>
        <dbReference type="ARBA" id="ARBA00000485"/>
    </source>
</evidence>
<evidence type="ECO:0000256" key="4">
    <source>
        <dbReference type="ARBA" id="ARBA00022741"/>
    </source>
</evidence>
<dbReference type="Proteomes" id="UP000266673">
    <property type="component" value="Unassembled WGS sequence"/>
</dbReference>
<dbReference type="Pfam" id="PF00179">
    <property type="entry name" value="UQ_con"/>
    <property type="match status" value="1"/>
</dbReference>
<dbReference type="InterPro" id="IPR000608">
    <property type="entry name" value="UBC"/>
</dbReference>
<dbReference type="GO" id="GO:0005524">
    <property type="term" value="F:ATP binding"/>
    <property type="evidence" value="ECO:0007669"/>
    <property type="project" value="UniProtKB-KW"/>
</dbReference>
<accession>A0A397UPW3</accession>
<evidence type="ECO:0000313" key="9">
    <source>
        <dbReference type="Proteomes" id="UP000266673"/>
    </source>
</evidence>
<keyword evidence="6" id="KW-0067">ATP-binding</keyword>
<dbReference type="SUPFAM" id="SSF54495">
    <property type="entry name" value="UBC-like"/>
    <property type="match status" value="1"/>
</dbReference>
<evidence type="ECO:0000256" key="6">
    <source>
        <dbReference type="ARBA" id="ARBA00022840"/>
    </source>
</evidence>
<dbReference type="OrthoDB" id="7851174at2759"/>
<dbReference type="Gene3D" id="3.10.110.10">
    <property type="entry name" value="Ubiquitin Conjugating Enzyme"/>
    <property type="match status" value="1"/>
</dbReference>
<evidence type="ECO:0000313" key="8">
    <source>
        <dbReference type="EMBL" id="RIB11581.1"/>
    </source>
</evidence>
<dbReference type="FunFam" id="3.10.110.10:FF:000101">
    <property type="entry name" value="Ubiquitin-conjugating enzyme E2 D2"/>
    <property type="match status" value="1"/>
</dbReference>
<dbReference type="STRING" id="44941.A0A397UPW3"/>
<dbReference type="PANTHER" id="PTHR24068">
    <property type="entry name" value="UBIQUITIN-CONJUGATING ENZYME E2"/>
    <property type="match status" value="1"/>
</dbReference>
<evidence type="ECO:0000256" key="2">
    <source>
        <dbReference type="ARBA" id="ARBA00004906"/>
    </source>
</evidence>
<evidence type="ECO:0000259" key="7">
    <source>
        <dbReference type="PROSITE" id="PS50127"/>
    </source>
</evidence>
<evidence type="ECO:0000256" key="3">
    <source>
        <dbReference type="ARBA" id="ARBA00022679"/>
    </source>
</evidence>
<gene>
    <name evidence="8" type="ORF">C2G38_98101</name>
</gene>
<keyword evidence="3" id="KW-0808">Transferase</keyword>
<sequence length="153" mass="17635">MALQTLKRINRELNEISRDPPFFCSAGHAGDDFFHWQATIIGPISNAESPYKDSLFFLDIHFPTEYPFKLPKVNFTTRIYHPNINSDGIISLDVIRDQWSPALTISKTLLCICELLICPNPDDPLVPEIANVYKTDRARYEATAREWTRKYAM</sequence>
<dbReference type="EMBL" id="QKWP01001118">
    <property type="protein sequence ID" value="RIB11581.1"/>
    <property type="molecule type" value="Genomic_DNA"/>
</dbReference>